<dbReference type="InterPro" id="IPR004837">
    <property type="entry name" value="NaCa_Exmemb"/>
</dbReference>
<feature type="transmembrane region" description="Helical" evidence="9">
    <location>
        <begin position="257"/>
        <end position="278"/>
    </location>
</feature>
<evidence type="ECO:0000256" key="2">
    <source>
        <dbReference type="ARBA" id="ARBA00008170"/>
    </source>
</evidence>
<evidence type="ECO:0000313" key="12">
    <source>
        <dbReference type="Proteomes" id="UP001600888"/>
    </source>
</evidence>
<keyword evidence="4 9" id="KW-0812">Transmembrane</keyword>
<keyword evidence="12" id="KW-1185">Reference proteome</keyword>
<feature type="domain" description="Sodium/calcium exchanger membrane region" evidence="10">
    <location>
        <begin position="160"/>
        <end position="276"/>
    </location>
</feature>
<evidence type="ECO:0000256" key="1">
    <source>
        <dbReference type="ARBA" id="ARBA00004127"/>
    </source>
</evidence>
<feature type="transmembrane region" description="Helical" evidence="9">
    <location>
        <begin position="501"/>
        <end position="521"/>
    </location>
</feature>
<dbReference type="Gene3D" id="1.20.1420.30">
    <property type="entry name" value="NCX, central ion-binding region"/>
    <property type="match status" value="1"/>
</dbReference>
<evidence type="ECO:0000256" key="7">
    <source>
        <dbReference type="ARBA" id="ARBA00023136"/>
    </source>
</evidence>
<organism evidence="11 12">
    <name type="scientific">Diaporthe vaccinii</name>
    <dbReference type="NCBI Taxonomy" id="105482"/>
    <lineage>
        <taxon>Eukaryota</taxon>
        <taxon>Fungi</taxon>
        <taxon>Dikarya</taxon>
        <taxon>Ascomycota</taxon>
        <taxon>Pezizomycotina</taxon>
        <taxon>Sordariomycetes</taxon>
        <taxon>Sordariomycetidae</taxon>
        <taxon>Diaporthales</taxon>
        <taxon>Diaporthaceae</taxon>
        <taxon>Diaporthe</taxon>
        <taxon>Diaporthe eres species complex</taxon>
    </lineage>
</organism>
<comment type="subcellular location">
    <subcellularLocation>
        <location evidence="1">Endomembrane system</location>
        <topology evidence="1">Multi-pass membrane protein</topology>
    </subcellularLocation>
</comment>
<proteinExistence type="inferred from homology"/>
<keyword evidence="6" id="KW-0406">Ion transport</keyword>
<keyword evidence="3" id="KW-0813">Transport</keyword>
<dbReference type="InterPro" id="IPR044880">
    <property type="entry name" value="NCX_ion-bd_dom_sf"/>
</dbReference>
<comment type="caution">
    <text evidence="11">The sequence shown here is derived from an EMBL/GenBank/DDBJ whole genome shotgun (WGS) entry which is preliminary data.</text>
</comment>
<feature type="transmembrane region" description="Helical" evidence="9">
    <location>
        <begin position="451"/>
        <end position="469"/>
    </location>
</feature>
<keyword evidence="5 9" id="KW-1133">Transmembrane helix</keyword>
<feature type="domain" description="Sodium/calcium exchanger membrane region" evidence="10">
    <location>
        <begin position="378"/>
        <end position="514"/>
    </location>
</feature>
<accession>A0ABR4ERU4</accession>
<evidence type="ECO:0000256" key="3">
    <source>
        <dbReference type="ARBA" id="ARBA00022448"/>
    </source>
</evidence>
<feature type="transmembrane region" description="Helical" evidence="9">
    <location>
        <begin position="375"/>
        <end position="393"/>
    </location>
</feature>
<feature type="transmembrane region" description="Helical" evidence="9">
    <location>
        <begin position="187"/>
        <end position="207"/>
    </location>
</feature>
<dbReference type="InterPro" id="IPR004713">
    <property type="entry name" value="CaH_exchang"/>
</dbReference>
<reference evidence="11 12" key="1">
    <citation type="submission" date="2024-03" db="EMBL/GenBank/DDBJ databases">
        <title>A high-quality draft genome sequence of Diaporthe vaccinii, a causative agent of upright dieback and viscid rot disease in cranberry plants.</title>
        <authorList>
            <person name="Sarrasin M."/>
            <person name="Lang B.F."/>
            <person name="Burger G."/>
        </authorList>
    </citation>
    <scope>NUCLEOTIDE SEQUENCE [LARGE SCALE GENOMIC DNA]</scope>
    <source>
        <strain evidence="11 12">IS7</strain>
    </source>
</reference>
<evidence type="ECO:0000256" key="5">
    <source>
        <dbReference type="ARBA" id="ARBA00022989"/>
    </source>
</evidence>
<gene>
    <name evidence="11" type="ORF">FJTKL_08393</name>
</gene>
<dbReference type="Pfam" id="PF01699">
    <property type="entry name" value="Na_Ca_ex"/>
    <property type="match status" value="2"/>
</dbReference>
<feature type="compositionally biased region" description="Polar residues" evidence="8">
    <location>
        <begin position="332"/>
        <end position="349"/>
    </location>
</feature>
<feature type="region of interest" description="Disordered" evidence="8">
    <location>
        <begin position="307"/>
        <end position="369"/>
    </location>
</feature>
<dbReference type="EMBL" id="JBAWTH010000032">
    <property type="protein sequence ID" value="KAL2285169.1"/>
    <property type="molecule type" value="Genomic_DNA"/>
</dbReference>
<keyword evidence="7 9" id="KW-0472">Membrane</keyword>
<protein>
    <recommendedName>
        <fullName evidence="10">Sodium/calcium exchanger membrane region domain-containing protein</fullName>
    </recommendedName>
</protein>
<comment type="similarity">
    <text evidence="2">Belongs to the Ca(2+):cation antiporter (CaCA) (TC 2.A.19) family.</text>
</comment>
<evidence type="ECO:0000256" key="8">
    <source>
        <dbReference type="SAM" id="MobiDB-lite"/>
    </source>
</evidence>
<feature type="transmembrane region" description="Helical" evidence="9">
    <location>
        <begin position="154"/>
        <end position="175"/>
    </location>
</feature>
<evidence type="ECO:0000259" key="10">
    <source>
        <dbReference type="Pfam" id="PF01699"/>
    </source>
</evidence>
<evidence type="ECO:0000313" key="11">
    <source>
        <dbReference type="EMBL" id="KAL2285169.1"/>
    </source>
</evidence>
<evidence type="ECO:0000256" key="4">
    <source>
        <dbReference type="ARBA" id="ARBA00022692"/>
    </source>
</evidence>
<dbReference type="PANTHER" id="PTHR31503">
    <property type="entry name" value="VACUOLAR CALCIUM ION TRANSPORTER"/>
    <property type="match status" value="1"/>
</dbReference>
<evidence type="ECO:0000256" key="6">
    <source>
        <dbReference type="ARBA" id="ARBA00023065"/>
    </source>
</evidence>
<sequence length="526" mass="57371">MALNPGHLEVPQRSDTLLIDNRRKAHRVYRKLDRRDRFNPFRHIAWYKPSKDLKPISKTAKTTSLFGFRYARLKIREAPEEPFTVANQIQRTFLTSWINILLVCVPAGVVLSKIRGGTLETFTLNYIAQIPLWFLCDYSLEELEKYIGVRATDILVLDIFTTNTVQIISSVLLLLDGKVDLLQTSLIGGILSNILVLLGLSISFGGATNIDQRQQEFNRTGAQGSSSLLSIAATSLLIPTAVKLLDQTSKENLVRQSRGVSVVLLFVYFTYSICQMWTHKVEYGASGKSNITVSAIQSATASGVSIGGRPLGEMTSPRTLGIPSPTRKDGTSPRSVSFTNSPRPLSHQSVAAAGGGGDGDGDGDDDEIHGPQLDLPVAAALFAASIVLLYFCIDATVNSISALTEQTSLTDTFVGLILLPIPNCDFAPISLAVDDQLEQTMKYTVGRSIQTALLVEPAVVLLAWCLSIPDVTLAFDGFEVVSLFTTILLLNFLVVDAKVHWVHGILLLADWVLIGIAAYFVHPQVD</sequence>
<name>A0ABR4ERU4_9PEZI</name>
<evidence type="ECO:0000256" key="9">
    <source>
        <dbReference type="SAM" id="Phobius"/>
    </source>
</evidence>
<dbReference type="Proteomes" id="UP001600888">
    <property type="component" value="Unassembled WGS sequence"/>
</dbReference>
<feature type="transmembrane region" description="Helical" evidence="9">
    <location>
        <begin position="475"/>
        <end position="494"/>
    </location>
</feature>
<dbReference type="PANTHER" id="PTHR31503:SF20">
    <property type="entry name" value="CA(2+)_H(+) EXCHANGER, PUTATIVE (EUROFUNG)-RELATED"/>
    <property type="match status" value="1"/>
</dbReference>